<dbReference type="AlphaFoldDB" id="A0A0V0TFH9"/>
<name>A0A0V0TFH9_9BILA</name>
<evidence type="ECO:0000313" key="1">
    <source>
        <dbReference type="EMBL" id="KRX37791.1"/>
    </source>
</evidence>
<gene>
    <name evidence="1" type="ORF">T05_1485</name>
</gene>
<sequence>MDDLATSCDSLEEAQTLDQLDWMEHHSTEVCVPNHVHGLLSSPLGTRPGNVEGRRAASPSAFYGPAGPAVWRTTSRACDAPSERWRNSS</sequence>
<organism evidence="1 2">
    <name type="scientific">Trichinella murrelli</name>
    <dbReference type="NCBI Taxonomy" id="144512"/>
    <lineage>
        <taxon>Eukaryota</taxon>
        <taxon>Metazoa</taxon>
        <taxon>Ecdysozoa</taxon>
        <taxon>Nematoda</taxon>
        <taxon>Enoplea</taxon>
        <taxon>Dorylaimia</taxon>
        <taxon>Trichinellida</taxon>
        <taxon>Trichinellidae</taxon>
        <taxon>Trichinella</taxon>
    </lineage>
</organism>
<comment type="caution">
    <text evidence="1">The sequence shown here is derived from an EMBL/GenBank/DDBJ whole genome shotgun (WGS) entry which is preliminary data.</text>
</comment>
<dbReference type="EMBL" id="JYDJ01000294">
    <property type="protein sequence ID" value="KRX37791.1"/>
    <property type="molecule type" value="Genomic_DNA"/>
</dbReference>
<evidence type="ECO:0000313" key="2">
    <source>
        <dbReference type="Proteomes" id="UP000055048"/>
    </source>
</evidence>
<protein>
    <submittedName>
        <fullName evidence="1">Uncharacterized protein</fullName>
    </submittedName>
</protein>
<dbReference type="Proteomes" id="UP000055048">
    <property type="component" value="Unassembled WGS sequence"/>
</dbReference>
<proteinExistence type="predicted"/>
<keyword evidence="2" id="KW-1185">Reference proteome</keyword>
<accession>A0A0V0TFH9</accession>
<reference evidence="1 2" key="1">
    <citation type="submission" date="2015-01" db="EMBL/GenBank/DDBJ databases">
        <title>Evolution of Trichinella species and genotypes.</title>
        <authorList>
            <person name="Korhonen P.K."/>
            <person name="Edoardo P."/>
            <person name="Giuseppe L.R."/>
            <person name="Gasser R.B."/>
        </authorList>
    </citation>
    <scope>NUCLEOTIDE SEQUENCE [LARGE SCALE GENOMIC DNA]</scope>
    <source>
        <strain evidence="1">ISS417</strain>
    </source>
</reference>